<organism evidence="2 3">
    <name type="scientific">Micromonospora trifolii</name>
    <dbReference type="NCBI Taxonomy" id="2911208"/>
    <lineage>
        <taxon>Bacteria</taxon>
        <taxon>Bacillati</taxon>
        <taxon>Actinomycetota</taxon>
        <taxon>Actinomycetes</taxon>
        <taxon>Micromonosporales</taxon>
        <taxon>Micromonosporaceae</taxon>
        <taxon>Micromonospora</taxon>
    </lineage>
</organism>
<keyword evidence="1" id="KW-1133">Transmembrane helix</keyword>
<name>A0ABS9N006_9ACTN</name>
<gene>
    <name evidence="2" type="ORF">NIE79_001082</name>
</gene>
<feature type="transmembrane region" description="Helical" evidence="1">
    <location>
        <begin position="15"/>
        <end position="36"/>
    </location>
</feature>
<evidence type="ECO:0008006" key="4">
    <source>
        <dbReference type="Google" id="ProtNLM"/>
    </source>
</evidence>
<keyword evidence="3" id="KW-1185">Reference proteome</keyword>
<proteinExistence type="predicted"/>
<feature type="transmembrane region" description="Helical" evidence="1">
    <location>
        <begin position="204"/>
        <end position="225"/>
    </location>
</feature>
<dbReference type="Proteomes" id="UP001201629">
    <property type="component" value="Unassembled WGS sequence"/>
</dbReference>
<keyword evidence="1" id="KW-0472">Membrane</keyword>
<evidence type="ECO:0000313" key="3">
    <source>
        <dbReference type="Proteomes" id="UP001201629"/>
    </source>
</evidence>
<protein>
    <recommendedName>
        <fullName evidence="4">SURF1-like protein</fullName>
    </recommendedName>
</protein>
<evidence type="ECO:0000256" key="1">
    <source>
        <dbReference type="SAM" id="Phobius"/>
    </source>
</evidence>
<accession>A0ABS9N006</accession>
<dbReference type="EMBL" id="JAKKFD010000017">
    <property type="protein sequence ID" value="MCG5443281.1"/>
    <property type="molecule type" value="Genomic_DNA"/>
</dbReference>
<comment type="caution">
    <text evidence="2">The sequence shown here is derived from an EMBL/GenBank/DDBJ whole genome shotgun (WGS) entry which is preliminary data.</text>
</comment>
<sequence length="226" mass="25480">MLAAEAPKITDWMQAWGSVVGLLLSGLAAMATWLLFRHEIQVRREEQRDNEAAQARLIVPVLDDLPQGVDEVPSFTIANYSGVPFYDLRVMLLRNERLIGNYPSPLHVLMGEVAGSFSYLEVPGVDVARRAKTGDLAIGVYFTDASGLRWSKLNREPPTRVRRDDRWAVIEPNTIRDRQRAAARARLEKEMALRAMTYRSRSRVRIAATIAVVVAVALFVAFLIYR</sequence>
<dbReference type="RefSeq" id="WP_238678503.1">
    <property type="nucleotide sequence ID" value="NZ_JAKKFD010000017.1"/>
</dbReference>
<evidence type="ECO:0000313" key="2">
    <source>
        <dbReference type="EMBL" id="MCG5443281.1"/>
    </source>
</evidence>
<reference evidence="2 3" key="1">
    <citation type="submission" date="2022-01" db="EMBL/GenBank/DDBJ databases">
        <authorList>
            <person name="Riesco R."/>
            <person name="Trujillo M.E."/>
        </authorList>
    </citation>
    <scope>NUCLEOTIDE SEQUENCE [LARGE SCALE GENOMIC DNA]</scope>
    <source>
        <strain evidence="2 3">NIE79</strain>
    </source>
</reference>
<keyword evidence="1" id="KW-0812">Transmembrane</keyword>